<evidence type="ECO:0000313" key="4">
    <source>
        <dbReference type="EMBL" id="TSE04152.1"/>
    </source>
</evidence>
<dbReference type="RefSeq" id="WP_143918684.1">
    <property type="nucleotide sequence ID" value="NZ_CANMIK010000037.1"/>
</dbReference>
<dbReference type="Pfam" id="PF18962">
    <property type="entry name" value="Por_Secre_tail"/>
    <property type="match status" value="1"/>
</dbReference>
<dbReference type="Proteomes" id="UP000318833">
    <property type="component" value="Unassembled WGS sequence"/>
</dbReference>
<dbReference type="PANTHER" id="PTHR40274">
    <property type="entry name" value="VIRGINIAMYCIN B LYASE"/>
    <property type="match status" value="1"/>
</dbReference>
<sequence length="377" mass="42344">MRKFYFFIFIILSFTTYGQNVTTILNSPEADIDDALALDSKGNLYGSNFVGNTVYKITPKGEVSTFVTGLQNPNGLAFDSWDNLFVAEYGRRTIRKYDTNGSLVKSFPLDSGIPSGMIKSLYRNTIIYTDVQDNGIKELFPDGTIKVLYQGAPLDSPVGLAFDRRGALYIGNFNNREIYKLSSRKKELEYVATVPDSGTDFPFLAFLAYANGSLFGTNYGEHKIYKINPRSIDDVEIYAGSSNGNVDGNISEATFSYPAGIISNRSGSELYVSEFSGLGNVRKISRRKRRCDFYIGLKAYPNPVSEILNVAIDSKEKGTFKIKIYDLFGRKLVFQSEETNETEDILKTIKVEGWKRGFYKLEVSKGSCKRYKLIIVR</sequence>
<dbReference type="OrthoDB" id="1156241at2"/>
<accession>A0A554VBY0</accession>
<evidence type="ECO:0000313" key="5">
    <source>
        <dbReference type="Proteomes" id="UP000318833"/>
    </source>
</evidence>
<keyword evidence="5" id="KW-1185">Reference proteome</keyword>
<proteinExistence type="predicted"/>
<comment type="caution">
    <text evidence="4">The sequence shown here is derived from an EMBL/GenBank/DDBJ whole genome shotgun (WGS) entry which is preliminary data.</text>
</comment>
<dbReference type="Gene3D" id="2.40.10.500">
    <property type="match status" value="1"/>
</dbReference>
<dbReference type="EMBL" id="VLNR01000087">
    <property type="protein sequence ID" value="TSE04152.1"/>
    <property type="molecule type" value="Genomic_DNA"/>
</dbReference>
<evidence type="ECO:0000259" key="3">
    <source>
        <dbReference type="Pfam" id="PF18962"/>
    </source>
</evidence>
<gene>
    <name evidence="4" type="ORF">FOF46_27325</name>
</gene>
<dbReference type="Gene3D" id="2.120.10.30">
    <property type="entry name" value="TolB, C-terminal domain"/>
    <property type="match status" value="2"/>
</dbReference>
<organism evidence="4 5">
    <name type="scientific">Aquimarina algiphila</name>
    <dbReference type="NCBI Taxonomy" id="2047982"/>
    <lineage>
        <taxon>Bacteria</taxon>
        <taxon>Pseudomonadati</taxon>
        <taxon>Bacteroidota</taxon>
        <taxon>Flavobacteriia</taxon>
        <taxon>Flavobacteriales</taxon>
        <taxon>Flavobacteriaceae</taxon>
        <taxon>Aquimarina</taxon>
    </lineage>
</organism>
<dbReference type="InterPro" id="IPR051344">
    <property type="entry name" value="Vgb"/>
</dbReference>
<dbReference type="PANTHER" id="PTHR40274:SF4">
    <property type="entry name" value="BLL1406 PROTEIN"/>
    <property type="match status" value="1"/>
</dbReference>
<evidence type="ECO:0000256" key="2">
    <source>
        <dbReference type="SAM" id="SignalP"/>
    </source>
</evidence>
<dbReference type="SUPFAM" id="SSF63829">
    <property type="entry name" value="Calcium-dependent phosphotriesterase"/>
    <property type="match status" value="1"/>
</dbReference>
<name>A0A554VBY0_9FLAO</name>
<feature type="signal peptide" evidence="2">
    <location>
        <begin position="1"/>
        <end position="18"/>
    </location>
</feature>
<feature type="chain" id="PRO_5022232586" evidence="2">
    <location>
        <begin position="19"/>
        <end position="377"/>
    </location>
</feature>
<keyword evidence="1 2" id="KW-0732">Signal</keyword>
<dbReference type="AlphaFoldDB" id="A0A554VBY0"/>
<protein>
    <submittedName>
        <fullName evidence="4">T9SS type A sorting domain-containing protein</fullName>
    </submittedName>
</protein>
<evidence type="ECO:0000256" key="1">
    <source>
        <dbReference type="ARBA" id="ARBA00022729"/>
    </source>
</evidence>
<dbReference type="InterPro" id="IPR026444">
    <property type="entry name" value="Secre_tail"/>
</dbReference>
<dbReference type="NCBIfam" id="TIGR04183">
    <property type="entry name" value="Por_Secre_tail"/>
    <property type="match status" value="1"/>
</dbReference>
<feature type="domain" description="Secretion system C-terminal sorting" evidence="3">
    <location>
        <begin position="300"/>
        <end position="375"/>
    </location>
</feature>
<reference evidence="4 5" key="1">
    <citation type="submission" date="2019-07" db="EMBL/GenBank/DDBJ databases">
        <title>The draft genome sequence of Aquimarina algiphila M91.</title>
        <authorList>
            <person name="Meng X."/>
        </authorList>
    </citation>
    <scope>NUCLEOTIDE SEQUENCE [LARGE SCALE GENOMIC DNA]</scope>
    <source>
        <strain evidence="4 5">M91</strain>
    </source>
</reference>
<dbReference type="InterPro" id="IPR011042">
    <property type="entry name" value="6-blade_b-propeller_TolB-like"/>
</dbReference>